<evidence type="ECO:0000313" key="1">
    <source>
        <dbReference type="EMBL" id="KRZ53516.1"/>
    </source>
</evidence>
<gene>
    <name evidence="1" type="ORF">T02_14943</name>
</gene>
<dbReference type="EMBL" id="JYDW01000162">
    <property type="protein sequence ID" value="KRZ53516.1"/>
    <property type="molecule type" value="Genomic_DNA"/>
</dbReference>
<keyword evidence="2" id="KW-1185">Reference proteome</keyword>
<dbReference type="AlphaFoldDB" id="A0A0V1L2L2"/>
<name>A0A0V1L2L2_9BILA</name>
<protein>
    <submittedName>
        <fullName evidence="1">Uncharacterized protein</fullName>
    </submittedName>
</protein>
<comment type="caution">
    <text evidence="1">The sequence shown here is derived from an EMBL/GenBank/DDBJ whole genome shotgun (WGS) entry which is preliminary data.</text>
</comment>
<organism evidence="1 2">
    <name type="scientific">Trichinella nativa</name>
    <dbReference type="NCBI Taxonomy" id="6335"/>
    <lineage>
        <taxon>Eukaryota</taxon>
        <taxon>Metazoa</taxon>
        <taxon>Ecdysozoa</taxon>
        <taxon>Nematoda</taxon>
        <taxon>Enoplea</taxon>
        <taxon>Dorylaimia</taxon>
        <taxon>Trichinellida</taxon>
        <taxon>Trichinellidae</taxon>
        <taxon>Trichinella</taxon>
    </lineage>
</organism>
<reference evidence="1 2" key="1">
    <citation type="submission" date="2015-05" db="EMBL/GenBank/DDBJ databases">
        <title>Evolution of Trichinella species and genotypes.</title>
        <authorList>
            <person name="Korhonen P.K."/>
            <person name="Edoardo P."/>
            <person name="Giuseppe L.R."/>
            <person name="Gasser R.B."/>
        </authorList>
    </citation>
    <scope>NUCLEOTIDE SEQUENCE [LARGE SCALE GENOMIC DNA]</scope>
    <source>
        <strain evidence="1">ISS10</strain>
    </source>
</reference>
<sequence>MATYYTGFHCEDAWMRRNGKTVQQRQHAIDYLHQEMNHTREDSDAKVARSLNLYALEMIDQQQQNDLLQLWCNKVGYTGNSLKMK</sequence>
<dbReference type="Proteomes" id="UP000054721">
    <property type="component" value="Unassembled WGS sequence"/>
</dbReference>
<proteinExistence type="predicted"/>
<accession>A0A0V1L2L2</accession>
<evidence type="ECO:0000313" key="2">
    <source>
        <dbReference type="Proteomes" id="UP000054721"/>
    </source>
</evidence>